<dbReference type="InterPro" id="IPR011049">
    <property type="entry name" value="Serralysin-like_metalloprot_C"/>
</dbReference>
<comment type="subcellular location">
    <subcellularLocation>
        <location evidence="1">Membrane</location>
    </subcellularLocation>
    <subcellularLocation>
        <location evidence="2">Secreted</location>
    </subcellularLocation>
</comment>
<evidence type="ECO:0000313" key="8">
    <source>
        <dbReference type="EMBL" id="GIT95245.1"/>
    </source>
</evidence>
<evidence type="ECO:0000313" key="9">
    <source>
        <dbReference type="Proteomes" id="UP000786693"/>
    </source>
</evidence>
<dbReference type="SUPFAM" id="SSF51120">
    <property type="entry name" value="beta-Roll"/>
    <property type="match status" value="2"/>
</dbReference>
<proteinExistence type="predicted"/>
<name>A0ABQ4NLF6_9RHOB</name>
<keyword evidence="7" id="KW-0472">Membrane</keyword>
<dbReference type="InterPro" id="IPR018511">
    <property type="entry name" value="Hemolysin-typ_Ca-bd_CS"/>
</dbReference>
<evidence type="ECO:0000256" key="7">
    <source>
        <dbReference type="ARBA" id="ARBA00023136"/>
    </source>
</evidence>
<keyword evidence="9" id="KW-1185">Reference proteome</keyword>
<dbReference type="PROSITE" id="PS00330">
    <property type="entry name" value="HEMOLYSIN_CALCIUM"/>
    <property type="match status" value="3"/>
</dbReference>
<dbReference type="InterPro" id="IPR001343">
    <property type="entry name" value="Hemolysn_Ca-bd"/>
</dbReference>
<dbReference type="RefSeq" id="WP_220748745.1">
    <property type="nucleotide sequence ID" value="NZ_BPFH01000003.1"/>
</dbReference>
<dbReference type="Pfam" id="PF00353">
    <property type="entry name" value="HemolysinCabind"/>
    <property type="match status" value="6"/>
</dbReference>
<reference evidence="8 9" key="1">
    <citation type="submission" date="2021-05" db="EMBL/GenBank/DDBJ databases">
        <title>Bacteria Genome sequencing.</title>
        <authorList>
            <person name="Takabe Y."/>
            <person name="Nakajima Y."/>
            <person name="Suzuki S."/>
            <person name="Shiozaki T."/>
        </authorList>
    </citation>
    <scope>NUCLEOTIDE SEQUENCE [LARGE SCALE GENOMIC DNA]</scope>
    <source>
        <strain evidence="8 9">AI_62</strain>
    </source>
</reference>
<dbReference type="InterPro" id="IPR050557">
    <property type="entry name" value="RTX_toxin/Mannuronan_C5-epim"/>
</dbReference>
<dbReference type="EMBL" id="BPFH01000003">
    <property type="protein sequence ID" value="GIT95245.1"/>
    <property type="molecule type" value="Genomic_DNA"/>
</dbReference>
<evidence type="ECO:0000256" key="1">
    <source>
        <dbReference type="ARBA" id="ARBA00004370"/>
    </source>
</evidence>
<evidence type="ECO:0000256" key="3">
    <source>
        <dbReference type="ARBA" id="ARBA00022525"/>
    </source>
</evidence>
<evidence type="ECO:0008006" key="10">
    <source>
        <dbReference type="Google" id="ProtNLM"/>
    </source>
</evidence>
<evidence type="ECO:0000256" key="2">
    <source>
        <dbReference type="ARBA" id="ARBA00004613"/>
    </source>
</evidence>
<organism evidence="8 9">
    <name type="scientific">Jannaschia pagri</name>
    <dbReference type="NCBI Taxonomy" id="2829797"/>
    <lineage>
        <taxon>Bacteria</taxon>
        <taxon>Pseudomonadati</taxon>
        <taxon>Pseudomonadota</taxon>
        <taxon>Alphaproteobacteria</taxon>
        <taxon>Rhodobacterales</taxon>
        <taxon>Roseobacteraceae</taxon>
        <taxon>Jannaschia</taxon>
    </lineage>
</organism>
<evidence type="ECO:0000256" key="5">
    <source>
        <dbReference type="ARBA" id="ARBA00022737"/>
    </source>
</evidence>
<dbReference type="InterPro" id="IPR003995">
    <property type="entry name" value="RTX_toxin_determinant-A"/>
</dbReference>
<accession>A0ABQ4NLF6</accession>
<dbReference type="PRINTS" id="PR01488">
    <property type="entry name" value="RTXTOXINA"/>
</dbReference>
<dbReference type="PANTHER" id="PTHR38340:SF1">
    <property type="entry name" value="S-LAYER PROTEIN"/>
    <property type="match status" value="1"/>
</dbReference>
<dbReference type="Gene3D" id="2.150.10.10">
    <property type="entry name" value="Serralysin-like metalloprotease, C-terminal"/>
    <property type="match status" value="3"/>
</dbReference>
<protein>
    <recommendedName>
        <fullName evidence="10">Hemolysin-type calcium-binding repeat-containing protein</fullName>
    </recommendedName>
</protein>
<dbReference type="PRINTS" id="PR00313">
    <property type="entry name" value="CABNDNGRPT"/>
</dbReference>
<keyword evidence="5" id="KW-0677">Repeat</keyword>
<evidence type="ECO:0000256" key="4">
    <source>
        <dbReference type="ARBA" id="ARBA00022656"/>
    </source>
</evidence>
<keyword evidence="6" id="KW-0843">Virulence</keyword>
<sequence length="724" mass="73468">MADFTLFGGSTTARTLIGSEQGFIAPNAGLSVTGADAVEATTGTNWLTVLGYLNTRGGGFAAVDANGSVFEMQVGQGAFITAENPSGGVLDIDVATLFSLFNEGTISSTNDRAVEFNDTDGFANFFLNNAGRINSFSGEAIYANVGAGDVDFFNSGEIFAQGEGVEILFDSTATIEASYINTGSISSTESNAVRVANGTGDSIFQNSGMIIADASGVEFDRNGDVELFNSGTIQGKDESIEIEGGDDLVVNTGTLIGDVRLGSGNDTIDTRDGVISGIVYGEAGNDTYIVSDTSIEIGESTLPSGGVDAVLSTVSYRLLNSSIENLTLLGQTATRGAGNGGSNTLVGNIADNDLHGFAGDDSLVGNEGDDKLFGSSGEDTLAGGQGNDWLHGGANDDVLNGGTGNDMLDGGTGNDQILASEGMNLVRAGTGDDLVIANNVQGEGQNVDLGSGDDQVFAGSGADTLDGGAGTDILNYAFSDGRVTVNLGVGFFANGYAAGDSATGFENLVGSTFNDVLVGSSGANRITANAGNNQLRGEGGEDILLSGSGNDTLNGGSGADTADYSLSMARVIVNLGTGFTSGGFSDGDQLISIERVVGSSFNDRIVGSDGGNRLFGGASDDYLDGGLAADLLYGGTGNDELIGGAGADQFVFEAMWGDDQINDFQDGTDLINFRLLPAVTGFGDLTVTIDGSDLVITAAGMSDSIRLINQNGVATITADDFLFA</sequence>
<dbReference type="Proteomes" id="UP000786693">
    <property type="component" value="Unassembled WGS sequence"/>
</dbReference>
<keyword evidence="4" id="KW-0800">Toxin</keyword>
<dbReference type="PANTHER" id="PTHR38340">
    <property type="entry name" value="S-LAYER PROTEIN"/>
    <property type="match status" value="1"/>
</dbReference>
<comment type="caution">
    <text evidence="8">The sequence shown here is derived from an EMBL/GenBank/DDBJ whole genome shotgun (WGS) entry which is preliminary data.</text>
</comment>
<evidence type="ECO:0000256" key="6">
    <source>
        <dbReference type="ARBA" id="ARBA00023026"/>
    </source>
</evidence>
<keyword evidence="3" id="KW-0964">Secreted</keyword>
<gene>
    <name evidence="8" type="ORF">JANAI62_18680</name>
</gene>